<evidence type="ECO:0000313" key="2">
    <source>
        <dbReference type="Proteomes" id="UP000184368"/>
    </source>
</evidence>
<accession>A0A1M4X714</accession>
<reference evidence="1 2" key="1">
    <citation type="submission" date="2016-11" db="EMBL/GenBank/DDBJ databases">
        <authorList>
            <person name="Jaros S."/>
            <person name="Januszkiewicz K."/>
            <person name="Wedrychowicz H."/>
        </authorList>
    </citation>
    <scope>NUCLEOTIDE SEQUENCE [LARGE SCALE GENOMIC DNA]</scope>
    <source>
        <strain evidence="1 2">DSM 26897</strain>
    </source>
</reference>
<proteinExistence type="predicted"/>
<dbReference type="AlphaFoldDB" id="A0A1M4X714"/>
<protein>
    <submittedName>
        <fullName evidence="1">Uncharacterized protein</fullName>
    </submittedName>
</protein>
<evidence type="ECO:0000313" key="1">
    <source>
        <dbReference type="EMBL" id="SHE89173.1"/>
    </source>
</evidence>
<gene>
    <name evidence="1" type="ORF">SAMN05444008_103267</name>
</gene>
<dbReference type="Proteomes" id="UP000184368">
    <property type="component" value="Unassembled WGS sequence"/>
</dbReference>
<organism evidence="1 2">
    <name type="scientific">Cnuella takakiae</name>
    <dbReference type="NCBI Taxonomy" id="1302690"/>
    <lineage>
        <taxon>Bacteria</taxon>
        <taxon>Pseudomonadati</taxon>
        <taxon>Bacteroidota</taxon>
        <taxon>Chitinophagia</taxon>
        <taxon>Chitinophagales</taxon>
        <taxon>Chitinophagaceae</taxon>
        <taxon>Cnuella</taxon>
    </lineage>
</organism>
<sequence length="201" mass="22358">MSAAKITLSDAALALFADAHIILTKNHILEQTSHLLAGLQHQMVEMAAVNRGAPALFANAGKISRGENYKGLPWLVLDYPRLFGNPDIFAIRSFFWWGNFYSSTLHLAGSHAAQNKDALLGARQVLADGAYYLHIGTDTWAHHFEQDNYIAIAGLDDTSFAALLHRPVPIKIAAKWPLEQWHLAANNLLKSWELLLRICSY</sequence>
<keyword evidence="2" id="KW-1185">Reference proteome</keyword>
<dbReference type="RefSeq" id="WP_073040840.1">
    <property type="nucleotide sequence ID" value="NZ_FQUO01000003.1"/>
</dbReference>
<name>A0A1M4X714_9BACT</name>
<dbReference type="EMBL" id="FQUO01000003">
    <property type="protein sequence ID" value="SHE89173.1"/>
    <property type="molecule type" value="Genomic_DNA"/>
</dbReference>